<evidence type="ECO:0000313" key="3">
    <source>
        <dbReference type="Proteomes" id="UP000284657"/>
    </source>
</evidence>
<gene>
    <name evidence="2" type="ORF">BBJ29_007772</name>
</gene>
<name>A0A421FXN1_9STRA</name>
<dbReference type="AlphaFoldDB" id="A0A421FXN1"/>
<dbReference type="EMBL" id="MBAD02001491">
    <property type="protein sequence ID" value="RLN54234.1"/>
    <property type="molecule type" value="Genomic_DNA"/>
</dbReference>
<feature type="compositionally biased region" description="Basic and acidic residues" evidence="1">
    <location>
        <begin position="124"/>
        <end position="140"/>
    </location>
</feature>
<proteinExistence type="predicted"/>
<evidence type="ECO:0000256" key="1">
    <source>
        <dbReference type="SAM" id="MobiDB-lite"/>
    </source>
</evidence>
<organism evidence="2 3">
    <name type="scientific">Phytophthora kernoviae</name>
    <dbReference type="NCBI Taxonomy" id="325452"/>
    <lineage>
        <taxon>Eukaryota</taxon>
        <taxon>Sar</taxon>
        <taxon>Stramenopiles</taxon>
        <taxon>Oomycota</taxon>
        <taxon>Peronosporomycetes</taxon>
        <taxon>Peronosporales</taxon>
        <taxon>Peronosporaceae</taxon>
        <taxon>Phytophthora</taxon>
    </lineage>
</organism>
<feature type="region of interest" description="Disordered" evidence="1">
    <location>
        <begin position="38"/>
        <end position="58"/>
    </location>
</feature>
<evidence type="ECO:0000313" key="2">
    <source>
        <dbReference type="EMBL" id="RLN54234.1"/>
    </source>
</evidence>
<accession>A0A421FXN1</accession>
<feature type="region of interest" description="Disordered" evidence="1">
    <location>
        <begin position="113"/>
        <end position="140"/>
    </location>
</feature>
<comment type="caution">
    <text evidence="2">The sequence shown here is derived from an EMBL/GenBank/DDBJ whole genome shotgun (WGS) entry which is preliminary data.</text>
</comment>
<dbReference type="Proteomes" id="UP000284657">
    <property type="component" value="Unassembled WGS sequence"/>
</dbReference>
<sequence length="200" mass="19871">MFISLRCGGGGGGEVVIQAEVQNLALVEEGIRRAAGRDGGVEARTLPGEEEHTSEEVGHTPAEVVAAGTDLDHIRLAVALGVGRIRVPLEAVGNVFLAVILGSGANCVMGAEQGNSETPSQMCRDGRGEEVRDGRGEEVRGGLGTDGCGGAAGVRRGVAEEGCGRAAVSVVANGEEGHGGPVKAGCGGGAASASGTWGFL</sequence>
<protein>
    <submittedName>
        <fullName evidence="2">Uncharacterized protein</fullName>
    </submittedName>
</protein>
<reference evidence="2 3" key="1">
    <citation type="submission" date="2018-07" db="EMBL/GenBank/DDBJ databases">
        <title>Genome sequencing of oomycete isolates from Chile give support for New Zealand origin for Phytophthora kernoviae and make available the first Nothophytophthora sp. genome.</title>
        <authorList>
            <person name="Studholme D.J."/>
            <person name="Sanfuentes E."/>
            <person name="Panda P."/>
            <person name="Hill R."/>
            <person name="Sambles C."/>
            <person name="Grant M."/>
            <person name="Williams N.M."/>
            <person name="Mcdougal R.L."/>
        </authorList>
    </citation>
    <scope>NUCLEOTIDE SEQUENCE [LARGE SCALE GENOMIC DNA]</scope>
    <source>
        <strain evidence="2">Chile7</strain>
    </source>
</reference>